<feature type="coiled-coil region" evidence="1">
    <location>
        <begin position="51"/>
        <end position="106"/>
    </location>
</feature>
<evidence type="ECO:0000313" key="4">
    <source>
        <dbReference type="Proteomes" id="UP000005237"/>
    </source>
</evidence>
<feature type="coiled-coil region" evidence="1">
    <location>
        <begin position="130"/>
        <end position="203"/>
    </location>
</feature>
<reference evidence="3" key="2">
    <citation type="submission" date="2022-06" db="UniProtKB">
        <authorList>
            <consortium name="EnsemblMetazoa"/>
        </authorList>
    </citation>
    <scope>IDENTIFICATION</scope>
    <source>
        <strain evidence="3">DF5081</strain>
    </source>
</reference>
<dbReference type="AlphaFoldDB" id="A0A8R1E4M3"/>
<evidence type="ECO:0000313" key="3">
    <source>
        <dbReference type="EnsemblMetazoa" id="CJA18529b.1"/>
    </source>
</evidence>
<reference evidence="4" key="1">
    <citation type="submission" date="2010-08" db="EMBL/GenBank/DDBJ databases">
        <authorList>
            <consortium name="Caenorhabditis japonica Sequencing Consortium"/>
            <person name="Wilson R.K."/>
        </authorList>
    </citation>
    <scope>NUCLEOTIDE SEQUENCE [LARGE SCALE GENOMIC DNA]</scope>
    <source>
        <strain evidence="4">DF5081</strain>
    </source>
</reference>
<dbReference type="EnsemblMetazoa" id="CJA18529b.1">
    <property type="protein sequence ID" value="CJA18529b.1"/>
    <property type="gene ID" value="WBGene00137733"/>
</dbReference>
<organism evidence="3 4">
    <name type="scientific">Caenorhabditis japonica</name>
    <dbReference type="NCBI Taxonomy" id="281687"/>
    <lineage>
        <taxon>Eukaryota</taxon>
        <taxon>Metazoa</taxon>
        <taxon>Ecdysozoa</taxon>
        <taxon>Nematoda</taxon>
        <taxon>Chromadorea</taxon>
        <taxon>Rhabditida</taxon>
        <taxon>Rhabditina</taxon>
        <taxon>Rhabditomorpha</taxon>
        <taxon>Rhabditoidea</taxon>
        <taxon>Rhabditidae</taxon>
        <taxon>Peloderinae</taxon>
        <taxon>Caenorhabditis</taxon>
    </lineage>
</organism>
<sequence>MSPPTSSNRKFFPGILPFPGILFPGSTHWLLGHRAEVRYEQFKVEKIEELQNVYRKELQDQNSHIEKLRQDRLDLIKENDHLLEKIANFDTEIDDLRRKEKAKEVELRVKFDKKLKEILMDTEKKVSPRLENFQQTLEHLYEEIRRKEESILEKSKEFSAKISEKNTEIERLKTTNNDFQCKVQELEAQISSLNLQLHRNTAENELKLELDGLKLRNEILFGERMELEVKMRQEQRESARILSDFEEKFSVKISEFEKLCEQKDEHIQELNTQLEKCEKLREELENSERNRQIEDEHRERLELEVKDLYGKLQKAGEERQTSENSLKMERDRLEVNLVTLKKQLESTPESPQNVEKLRKELRESERKRVSEKEKHQNIIQEFTSALKIIEKRQRVTQEKIREKMATSLL</sequence>
<keyword evidence="1" id="KW-0175">Coiled coil</keyword>
<evidence type="ECO:0000256" key="2">
    <source>
        <dbReference type="SAM" id="MobiDB-lite"/>
    </source>
</evidence>
<name>A0A8R1E4M3_CAEJA</name>
<accession>A0A8R1E4M3</accession>
<feature type="region of interest" description="Disordered" evidence="2">
    <location>
        <begin position="343"/>
        <end position="375"/>
    </location>
</feature>
<feature type="compositionally biased region" description="Basic and acidic residues" evidence="2">
    <location>
        <begin position="355"/>
        <end position="375"/>
    </location>
</feature>
<protein>
    <submittedName>
        <fullName evidence="3">Uncharacterized protein</fullName>
    </submittedName>
</protein>
<proteinExistence type="predicted"/>
<evidence type="ECO:0000256" key="1">
    <source>
        <dbReference type="SAM" id="Coils"/>
    </source>
</evidence>
<dbReference type="Proteomes" id="UP000005237">
    <property type="component" value="Unassembled WGS sequence"/>
</dbReference>
<keyword evidence="4" id="KW-1185">Reference proteome</keyword>